<evidence type="ECO:0000313" key="3">
    <source>
        <dbReference type="EMBL" id="CAE6471251.1"/>
    </source>
</evidence>
<dbReference type="EMBL" id="CAJMWT010003419">
    <property type="protein sequence ID" value="CAE6471251.1"/>
    <property type="molecule type" value="Genomic_DNA"/>
</dbReference>
<dbReference type="InterPro" id="IPR011709">
    <property type="entry name" value="DEAD-box_helicase_OB_fold"/>
</dbReference>
<evidence type="ECO:0000256" key="1">
    <source>
        <dbReference type="SAM" id="MobiDB-lite"/>
    </source>
</evidence>
<dbReference type="Pfam" id="PF07717">
    <property type="entry name" value="OB_NTP_bind"/>
    <property type="match status" value="1"/>
</dbReference>
<gene>
    <name evidence="3" type="ORF">RDB_LOCUS106586</name>
</gene>
<comment type="caution">
    <text evidence="3">The sequence shown here is derived from an EMBL/GenBank/DDBJ whole genome shotgun (WGS) entry which is preliminary data.</text>
</comment>
<evidence type="ECO:0000313" key="4">
    <source>
        <dbReference type="Proteomes" id="UP000663843"/>
    </source>
</evidence>
<dbReference type="Proteomes" id="UP000663843">
    <property type="component" value="Unassembled WGS sequence"/>
</dbReference>
<sequence length="148" mass="16667">MPKTTSRKATCSGYFHQAARVKGVGEVVNIRSGLPTHLHPTSALYGLGYTPSYVIYHELIMTSKEYMTQVTAVDAYWLAELGSVFYSVKEKNFDERGARRKADREFSKRAELESEMARQRDEVAKKQAGSEASSKERKCTSTSMDNLK</sequence>
<accession>A0A8H3GY67</accession>
<proteinExistence type="predicted"/>
<feature type="region of interest" description="Disordered" evidence="1">
    <location>
        <begin position="97"/>
        <end position="148"/>
    </location>
</feature>
<evidence type="ECO:0000259" key="2">
    <source>
        <dbReference type="Pfam" id="PF07717"/>
    </source>
</evidence>
<protein>
    <recommendedName>
        <fullName evidence="2">DEAD-box helicase OB fold domain-containing protein</fullName>
    </recommendedName>
</protein>
<feature type="compositionally biased region" description="Basic and acidic residues" evidence="1">
    <location>
        <begin position="97"/>
        <end position="125"/>
    </location>
</feature>
<dbReference type="AlphaFoldDB" id="A0A8H3GY67"/>
<feature type="domain" description="DEAD-box helicase OB fold" evidence="2">
    <location>
        <begin position="7"/>
        <end position="83"/>
    </location>
</feature>
<reference evidence="3" key="1">
    <citation type="submission" date="2021-01" db="EMBL/GenBank/DDBJ databases">
        <authorList>
            <person name="Kaushik A."/>
        </authorList>
    </citation>
    <scope>NUCLEOTIDE SEQUENCE</scope>
    <source>
        <strain evidence="3">AG2-2IIIB</strain>
    </source>
</reference>
<organism evidence="3 4">
    <name type="scientific">Rhizoctonia solani</name>
    <dbReference type="NCBI Taxonomy" id="456999"/>
    <lineage>
        <taxon>Eukaryota</taxon>
        <taxon>Fungi</taxon>
        <taxon>Dikarya</taxon>
        <taxon>Basidiomycota</taxon>
        <taxon>Agaricomycotina</taxon>
        <taxon>Agaricomycetes</taxon>
        <taxon>Cantharellales</taxon>
        <taxon>Ceratobasidiaceae</taxon>
        <taxon>Rhizoctonia</taxon>
    </lineage>
</organism>
<name>A0A8H3GY67_9AGAM</name>